<protein>
    <submittedName>
        <fullName evidence="2">Uncharacterized protein</fullName>
    </submittedName>
</protein>
<feature type="signal peptide" evidence="1">
    <location>
        <begin position="1"/>
        <end position="23"/>
    </location>
</feature>
<dbReference type="PATRIC" id="fig|1246626.3.peg.3547"/>
<proteinExistence type="predicted"/>
<feature type="chain" id="PRO_5001584188" evidence="1">
    <location>
        <begin position="24"/>
        <end position="49"/>
    </location>
</feature>
<keyword evidence="3" id="KW-1185">Reference proteome</keyword>
<organism evidence="2 3">
    <name type="scientific">Shouchella lehensis G1</name>
    <dbReference type="NCBI Taxonomy" id="1246626"/>
    <lineage>
        <taxon>Bacteria</taxon>
        <taxon>Bacillati</taxon>
        <taxon>Bacillota</taxon>
        <taxon>Bacilli</taxon>
        <taxon>Bacillales</taxon>
        <taxon>Bacillaceae</taxon>
        <taxon>Shouchella</taxon>
    </lineage>
</organism>
<evidence type="ECO:0000256" key="1">
    <source>
        <dbReference type="SAM" id="SignalP"/>
    </source>
</evidence>
<sequence length="49" mass="5212">MKKLLTGLVVVLVLGSIGFTANAIDTAGPKHEHSPASFGLVETFIKHEH</sequence>
<dbReference type="KEGG" id="ble:BleG1_3558"/>
<accession>A0A060M271</accession>
<name>A0A060M271_9BACI</name>
<evidence type="ECO:0000313" key="3">
    <source>
        <dbReference type="Proteomes" id="UP000027142"/>
    </source>
</evidence>
<dbReference type="AlphaFoldDB" id="A0A060M271"/>
<reference evidence="2 3" key="1">
    <citation type="journal article" date="2014" name="Gene">
        <title>A comparative genomic analysis of the alkalitolerant soil bacterium Bacillus lehensis G1.</title>
        <authorList>
            <person name="Noor Y.M."/>
            <person name="Samsulrizal N.H."/>
            <person name="Jema'on N.A."/>
            <person name="Low K.O."/>
            <person name="Ramli A.N."/>
            <person name="Alias N.I."/>
            <person name="Damis S.I."/>
            <person name="Fuzi S.F."/>
            <person name="Isa M.N."/>
            <person name="Murad A.M."/>
            <person name="Raih M.F."/>
            <person name="Bakar F.D."/>
            <person name="Najimudin N."/>
            <person name="Mahadi N.M."/>
            <person name="Illias R.M."/>
        </authorList>
    </citation>
    <scope>NUCLEOTIDE SEQUENCE [LARGE SCALE GENOMIC DNA]</scope>
    <source>
        <strain evidence="2 3">G1</strain>
    </source>
</reference>
<dbReference type="HOGENOM" id="CLU_3132349_0_0_9"/>
<dbReference type="EMBL" id="CP003923">
    <property type="protein sequence ID" value="AIC96105.1"/>
    <property type="molecule type" value="Genomic_DNA"/>
</dbReference>
<dbReference type="STRING" id="1246626.BleG1_3558"/>
<keyword evidence="1" id="KW-0732">Signal</keyword>
<gene>
    <name evidence="2" type="ORF">BleG1_3558</name>
</gene>
<evidence type="ECO:0000313" key="2">
    <source>
        <dbReference type="EMBL" id="AIC96105.1"/>
    </source>
</evidence>
<dbReference type="Proteomes" id="UP000027142">
    <property type="component" value="Chromosome"/>
</dbReference>
<dbReference type="RefSeq" id="WP_158318558.1">
    <property type="nucleotide sequence ID" value="NZ_CP003923.1"/>
</dbReference>